<feature type="region of interest" description="Disordered" evidence="2">
    <location>
        <begin position="162"/>
        <end position="205"/>
    </location>
</feature>
<keyword evidence="5" id="KW-1185">Reference proteome</keyword>
<feature type="coiled-coil region" evidence="1">
    <location>
        <begin position="355"/>
        <end position="405"/>
    </location>
</feature>
<organism evidence="4 5">
    <name type="scientific">Strongylocentrotus purpuratus</name>
    <name type="common">Purple sea urchin</name>
    <dbReference type="NCBI Taxonomy" id="7668"/>
    <lineage>
        <taxon>Eukaryota</taxon>
        <taxon>Metazoa</taxon>
        <taxon>Echinodermata</taxon>
        <taxon>Eleutherozoa</taxon>
        <taxon>Echinozoa</taxon>
        <taxon>Echinoidea</taxon>
        <taxon>Euechinoidea</taxon>
        <taxon>Echinacea</taxon>
        <taxon>Camarodonta</taxon>
        <taxon>Echinidea</taxon>
        <taxon>Strongylocentrotidae</taxon>
        <taxon>Strongylocentrotus</taxon>
    </lineage>
</organism>
<dbReference type="RefSeq" id="XP_030847405.1">
    <property type="nucleotide sequence ID" value="XM_030991545.1"/>
</dbReference>
<evidence type="ECO:0000313" key="5">
    <source>
        <dbReference type="Proteomes" id="UP000007110"/>
    </source>
</evidence>
<dbReference type="PANTHER" id="PTHR47595:SF1">
    <property type="entry name" value="MYB_SANT-LIKE DNA-BINDING DOMAIN-CONTAINING PROTEIN"/>
    <property type="match status" value="1"/>
</dbReference>
<accession>A0A7M7P8K8</accession>
<evidence type="ECO:0000256" key="1">
    <source>
        <dbReference type="SAM" id="Coils"/>
    </source>
</evidence>
<dbReference type="Pfam" id="PF13837">
    <property type="entry name" value="Myb_DNA-bind_4"/>
    <property type="match status" value="1"/>
</dbReference>
<dbReference type="Gene3D" id="1.10.10.60">
    <property type="entry name" value="Homeodomain-like"/>
    <property type="match status" value="1"/>
</dbReference>
<dbReference type="InterPro" id="IPR044822">
    <property type="entry name" value="Myb_DNA-bind_4"/>
</dbReference>
<dbReference type="PANTHER" id="PTHR47595">
    <property type="entry name" value="HEAT SHOCK 70 KDA PROTEIN 14"/>
    <property type="match status" value="1"/>
</dbReference>
<name>A0A7M7P8K8_STRPU</name>
<dbReference type="EnsemblMetazoa" id="XM_030991545">
    <property type="protein sequence ID" value="XP_030847405"/>
    <property type="gene ID" value="LOC754036"/>
</dbReference>
<evidence type="ECO:0000313" key="4">
    <source>
        <dbReference type="EnsemblMetazoa" id="XP_030847405"/>
    </source>
</evidence>
<dbReference type="GeneID" id="754036"/>
<dbReference type="OrthoDB" id="691673at2759"/>
<dbReference type="KEGG" id="spu:754036"/>
<protein>
    <recommendedName>
        <fullName evidence="3">Myb/SANT-like DNA-binding domain-containing protein</fullName>
    </recommendedName>
</protein>
<feature type="domain" description="Myb/SANT-like DNA-binding" evidence="3">
    <location>
        <begin position="31"/>
        <end position="122"/>
    </location>
</feature>
<evidence type="ECO:0000259" key="3">
    <source>
        <dbReference type="Pfam" id="PF13837"/>
    </source>
</evidence>
<reference evidence="5" key="1">
    <citation type="submission" date="2015-02" db="EMBL/GenBank/DDBJ databases">
        <title>Genome sequencing for Strongylocentrotus purpuratus.</title>
        <authorList>
            <person name="Murali S."/>
            <person name="Liu Y."/>
            <person name="Vee V."/>
            <person name="English A."/>
            <person name="Wang M."/>
            <person name="Skinner E."/>
            <person name="Han Y."/>
            <person name="Muzny D.M."/>
            <person name="Worley K.C."/>
            <person name="Gibbs R.A."/>
        </authorList>
    </citation>
    <scope>NUCLEOTIDE SEQUENCE</scope>
</reference>
<keyword evidence="1" id="KW-0175">Coiled coil</keyword>
<sequence length="445" mass="50967">MPLKLKSSDYCPLMSSLGLNMMSESEGRGSVWSGQETLALLNMWVGKDIQKGSGVGCRNKNTYKELAARMADKGFYHRPWDRVRDKINRLKTDYRKIKERELKSGEDSEESVMKPVWFDTMDMVLGSRPRPVATSGPTGSFVLDSGASSWDSLSSLAGLARDEVEPGGRTQHADEEEFDAESMDTKPDAVPLRTVPGARPLQTAPGAELRNEPASHITQIGKEPANRNGVPTDTKKMVGISLLNTSGTPNHPFHQFSSNEEFDDIDSSQGIRIHTVTGAGWISDEDEIDCEEPRAKLRCKVDLRHHPSNPKRERTLRNTKKDETVKDLVKTLTENNTQRDKVLMDAEDAQRRIEAERHAEEIKLLRDQIQLERERLQFERERLQFEREERERMELIRREEVARSEKLRREEMDRTEKARLDERDREERRFGLMMALIKGAQNHSK</sequence>
<dbReference type="Proteomes" id="UP000007110">
    <property type="component" value="Unassembled WGS sequence"/>
</dbReference>
<dbReference type="InParanoid" id="A0A7M7P8K8"/>
<dbReference type="AlphaFoldDB" id="A0A7M7P8K8"/>
<evidence type="ECO:0000256" key="2">
    <source>
        <dbReference type="SAM" id="MobiDB-lite"/>
    </source>
</evidence>
<proteinExistence type="predicted"/>
<reference evidence="4" key="2">
    <citation type="submission" date="2021-01" db="UniProtKB">
        <authorList>
            <consortium name="EnsemblMetazoa"/>
        </authorList>
    </citation>
    <scope>IDENTIFICATION</scope>
</reference>